<evidence type="ECO:0000256" key="4">
    <source>
        <dbReference type="ARBA" id="ARBA00022692"/>
    </source>
</evidence>
<feature type="transmembrane region" description="Helical" evidence="7">
    <location>
        <begin position="31"/>
        <end position="52"/>
    </location>
</feature>
<evidence type="ECO:0000256" key="1">
    <source>
        <dbReference type="ARBA" id="ARBA00004651"/>
    </source>
</evidence>
<keyword evidence="5 7" id="KW-1133">Transmembrane helix</keyword>
<dbReference type="GO" id="GO:0005886">
    <property type="term" value="C:plasma membrane"/>
    <property type="evidence" value="ECO:0007669"/>
    <property type="project" value="UniProtKB-SubCell"/>
</dbReference>
<protein>
    <submittedName>
        <fullName evidence="9">Membrane-associated protein</fullName>
    </submittedName>
</protein>
<feature type="transmembrane region" description="Helical" evidence="7">
    <location>
        <begin position="162"/>
        <end position="186"/>
    </location>
</feature>
<evidence type="ECO:0000256" key="5">
    <source>
        <dbReference type="ARBA" id="ARBA00022989"/>
    </source>
</evidence>
<reference evidence="9" key="1">
    <citation type="submission" date="2022-06" db="EMBL/GenBank/DDBJ databases">
        <title>Sequencing the genomes of 1000 actinobacteria strains.</title>
        <authorList>
            <person name="Klenk H.-P."/>
        </authorList>
    </citation>
    <scope>NUCLEOTIDE SEQUENCE</scope>
    <source>
        <strain evidence="9">DSM 22016</strain>
    </source>
</reference>
<dbReference type="PANTHER" id="PTHR30353:SF0">
    <property type="entry name" value="TRANSMEMBRANE PROTEIN"/>
    <property type="match status" value="1"/>
</dbReference>
<gene>
    <name evidence="9" type="ORF">BJ978_003011</name>
</gene>
<evidence type="ECO:0000313" key="9">
    <source>
        <dbReference type="EMBL" id="MCP2372335.1"/>
    </source>
</evidence>
<dbReference type="Pfam" id="PF09335">
    <property type="entry name" value="VTT_dom"/>
    <property type="match status" value="1"/>
</dbReference>
<keyword evidence="4 7" id="KW-0812">Transmembrane</keyword>
<dbReference type="InterPro" id="IPR032816">
    <property type="entry name" value="VTT_dom"/>
</dbReference>
<keyword evidence="6 7" id="KW-0472">Membrane</keyword>
<comment type="subcellular location">
    <subcellularLocation>
        <location evidence="1 7">Cell membrane</location>
        <topology evidence="1 7">Multi-pass membrane protein</topology>
    </subcellularLocation>
</comment>
<feature type="domain" description="VTT" evidence="8">
    <location>
        <begin position="53"/>
        <end position="179"/>
    </location>
</feature>
<feature type="transmembrane region" description="Helical" evidence="7">
    <location>
        <begin position="198"/>
        <end position="216"/>
    </location>
</feature>
<proteinExistence type="inferred from homology"/>
<evidence type="ECO:0000313" key="10">
    <source>
        <dbReference type="Proteomes" id="UP001139722"/>
    </source>
</evidence>
<feature type="transmembrane region" description="Helical" evidence="7">
    <location>
        <begin position="64"/>
        <end position="88"/>
    </location>
</feature>
<dbReference type="InterPro" id="IPR032818">
    <property type="entry name" value="DedA-like"/>
</dbReference>
<evidence type="ECO:0000256" key="3">
    <source>
        <dbReference type="ARBA" id="ARBA00022475"/>
    </source>
</evidence>
<dbReference type="EMBL" id="JAMZDY010000001">
    <property type="protein sequence ID" value="MCP2372335.1"/>
    <property type="molecule type" value="Genomic_DNA"/>
</dbReference>
<accession>A0A9X2H3Y1</accession>
<organism evidence="9 10">
    <name type="scientific">Agromyces terreus</name>
    <dbReference type="NCBI Taxonomy" id="424795"/>
    <lineage>
        <taxon>Bacteria</taxon>
        <taxon>Bacillati</taxon>
        <taxon>Actinomycetota</taxon>
        <taxon>Actinomycetes</taxon>
        <taxon>Micrococcales</taxon>
        <taxon>Microbacteriaceae</taxon>
        <taxon>Agromyces</taxon>
    </lineage>
</organism>
<sequence>MSDDRSTFPVINTALIPWLDPETIIGGAGPWALLVVCAIVFAETGLLVGFLLPGDTLLVISGLLTHTSLVFGVDIWWVCLAIGFAAFLGGEVGYLIGHKAGPAVFERKESGVFSVKNVERTNAFFERFGALAIILARFVPVVRTFAPVAAGVGHMNYRKYTLYNLIGALIWGAGLTYFGFLLGYIPPVADFVKEYIDLILLAAVGGTALITLWHYLRERSKARKAESAGEDVITDEDEAEHLVLDADVFERGPEDHRER</sequence>
<dbReference type="AlphaFoldDB" id="A0A9X2H3Y1"/>
<keyword evidence="3 7" id="KW-1003">Cell membrane</keyword>
<name>A0A9X2H3Y1_9MICO</name>
<comment type="similarity">
    <text evidence="2 7">Belongs to the DedA family.</text>
</comment>
<evidence type="ECO:0000256" key="2">
    <source>
        <dbReference type="ARBA" id="ARBA00010792"/>
    </source>
</evidence>
<dbReference type="PANTHER" id="PTHR30353">
    <property type="entry name" value="INNER MEMBRANE PROTEIN DEDA-RELATED"/>
    <property type="match status" value="1"/>
</dbReference>
<comment type="caution">
    <text evidence="9">The sequence shown here is derived from an EMBL/GenBank/DDBJ whole genome shotgun (WGS) entry which is preliminary data.</text>
</comment>
<evidence type="ECO:0000259" key="8">
    <source>
        <dbReference type="Pfam" id="PF09335"/>
    </source>
</evidence>
<dbReference type="Proteomes" id="UP001139722">
    <property type="component" value="Unassembled WGS sequence"/>
</dbReference>
<keyword evidence="10" id="KW-1185">Reference proteome</keyword>
<evidence type="ECO:0000256" key="7">
    <source>
        <dbReference type="RuleBase" id="RU367016"/>
    </source>
</evidence>
<evidence type="ECO:0000256" key="6">
    <source>
        <dbReference type="ARBA" id="ARBA00023136"/>
    </source>
</evidence>